<feature type="domain" description="DhaL" evidence="2">
    <location>
        <begin position="9"/>
        <end position="199"/>
    </location>
</feature>
<dbReference type="AlphaFoldDB" id="A0AA45HIT9"/>
<dbReference type="InterPro" id="IPR033470">
    <property type="entry name" value="FakA-like_C"/>
</dbReference>
<dbReference type="NCBIfam" id="TIGR00762">
    <property type="entry name" value="DegV"/>
    <property type="match status" value="1"/>
</dbReference>
<dbReference type="SMART" id="SM01120">
    <property type="entry name" value="Dak2"/>
    <property type="match status" value="1"/>
</dbReference>
<dbReference type="PROSITE" id="PS51482">
    <property type="entry name" value="DEGV"/>
    <property type="match status" value="1"/>
</dbReference>
<dbReference type="EMBL" id="QGGI01000007">
    <property type="protein sequence ID" value="PWJ95079.1"/>
    <property type="molecule type" value="Genomic_DNA"/>
</dbReference>
<dbReference type="PANTHER" id="PTHR33434">
    <property type="entry name" value="DEGV DOMAIN-CONTAINING PROTEIN DR_1986-RELATED"/>
    <property type="match status" value="1"/>
</dbReference>
<evidence type="ECO:0000313" key="3">
    <source>
        <dbReference type="EMBL" id="PWJ95079.1"/>
    </source>
</evidence>
<dbReference type="InterPro" id="IPR003797">
    <property type="entry name" value="DegV"/>
</dbReference>
<dbReference type="GO" id="GO:0006071">
    <property type="term" value="P:glycerol metabolic process"/>
    <property type="evidence" value="ECO:0007669"/>
    <property type="project" value="InterPro"/>
</dbReference>
<dbReference type="InterPro" id="IPR036117">
    <property type="entry name" value="DhaL_dom_sf"/>
</dbReference>
<gene>
    <name evidence="3" type="ORF">C7380_10734</name>
</gene>
<evidence type="ECO:0000256" key="1">
    <source>
        <dbReference type="ARBA" id="ARBA00023121"/>
    </source>
</evidence>
<keyword evidence="1" id="KW-0446">Lipid-binding</keyword>
<dbReference type="PANTHER" id="PTHR33434:SF2">
    <property type="entry name" value="FATTY ACID-BINDING PROTEIN TM_1468"/>
    <property type="match status" value="1"/>
</dbReference>
<dbReference type="InterPro" id="IPR043168">
    <property type="entry name" value="DegV_C"/>
</dbReference>
<dbReference type="Gene3D" id="3.30.1180.10">
    <property type="match status" value="1"/>
</dbReference>
<dbReference type="Gene3D" id="1.25.40.340">
    <property type="match status" value="1"/>
</dbReference>
<dbReference type="SUPFAM" id="SSF101473">
    <property type="entry name" value="DhaL-like"/>
    <property type="match status" value="1"/>
</dbReference>
<dbReference type="Pfam" id="PF02734">
    <property type="entry name" value="Dak2"/>
    <property type="match status" value="1"/>
</dbReference>
<reference evidence="3 4" key="1">
    <citation type="submission" date="2018-05" db="EMBL/GenBank/DDBJ databases">
        <title>Genomic Encyclopedia of Type Strains, Phase IV (KMG-IV): sequencing the most valuable type-strain genomes for metagenomic binning, comparative biology and taxonomic classification.</title>
        <authorList>
            <person name="Goeker M."/>
        </authorList>
    </citation>
    <scope>NUCLEOTIDE SEQUENCE [LARGE SCALE GENOMIC DNA]</scope>
    <source>
        <strain evidence="3 4">DSM 24906</strain>
    </source>
</reference>
<dbReference type="SMART" id="SM01121">
    <property type="entry name" value="Dak1_2"/>
    <property type="match status" value="1"/>
</dbReference>
<dbReference type="GO" id="GO:0008289">
    <property type="term" value="F:lipid binding"/>
    <property type="evidence" value="ECO:0007669"/>
    <property type="project" value="UniProtKB-KW"/>
</dbReference>
<proteinExistence type="predicted"/>
<dbReference type="Gene3D" id="3.40.50.10170">
    <property type="match status" value="1"/>
</dbReference>
<organism evidence="3 4">
    <name type="scientific">Oceanotoga teriensis</name>
    <dbReference type="NCBI Taxonomy" id="515440"/>
    <lineage>
        <taxon>Bacteria</taxon>
        <taxon>Thermotogati</taxon>
        <taxon>Thermotogota</taxon>
        <taxon>Thermotogae</taxon>
        <taxon>Petrotogales</taxon>
        <taxon>Petrotogaceae</taxon>
        <taxon>Oceanotoga</taxon>
    </lineage>
</organism>
<dbReference type="GO" id="GO:0004371">
    <property type="term" value="F:glycerone kinase activity"/>
    <property type="evidence" value="ECO:0007669"/>
    <property type="project" value="InterPro"/>
</dbReference>
<sequence>MKLEIIDGEKIYYAFFSGGKEVIKSQQNLNDINVFPVADGDTGTNLASTMHSIIEKSIKSVSVSETLRSIADSALLGARGNSGAIFAQFINGLSIGIGDKEKLNIDDFIMSLNHAVEYSYSAVNEPVEGTMLTVISDWVHSMHSLRNNILNFTDLFIYSLDEAKKSLEKTPEKLQILKDSGVVDAGAKGFVTFVEGITKAFKENLFNSEYYSDNSDSSVFYNSIEENHFVGNIDDIKFRYCTEALLQNDERIDAVAIKESIKSYGDSLVVVSGNDKCRIHIHTNDPSKLFYTLKKYGDIIEEKVDDMKLQYKINNLDKKKRRIAVVTDSTCDLPQDIIDKYNIHILPLSLYFGKSHFLDKVTIKPDQFYDLVDSEETFPKSSQPTVKSFQNLYSFLSSHYDSIIAIHLTKEFSGTWYNSFKASEKIKNKKITVINSKHLSASLGMLVLRAVRAIEKGMEHDEVVNLIESLRNKTINLVSVKTLKYMVKGGRVSPLKGFMAKLLNLKPIVSVDKEGNSKLYGKAFSERANFKKIVDMLDNFSNSGTDLNSYCVVHAHNMKGALKMADLVEKRIGIKPEYIMDISAIVGMNSGRGAVSIGAVLN</sequence>
<dbReference type="Proteomes" id="UP000245921">
    <property type="component" value="Unassembled WGS sequence"/>
</dbReference>
<comment type="caution">
    <text evidence="3">The sequence shown here is derived from an EMBL/GenBank/DDBJ whole genome shotgun (WGS) entry which is preliminary data.</text>
</comment>
<dbReference type="InterPro" id="IPR050270">
    <property type="entry name" value="DegV_domain_contain"/>
</dbReference>
<protein>
    <recommendedName>
        <fullName evidence="2">DhaL domain-containing protein</fullName>
    </recommendedName>
</protein>
<dbReference type="InterPro" id="IPR048394">
    <property type="entry name" value="FakA-like_M"/>
</dbReference>
<evidence type="ECO:0000313" key="4">
    <source>
        <dbReference type="Proteomes" id="UP000245921"/>
    </source>
</evidence>
<dbReference type="Pfam" id="PF21645">
    <property type="entry name" value="FakA-like_M"/>
    <property type="match status" value="1"/>
</dbReference>
<dbReference type="SUPFAM" id="SSF82549">
    <property type="entry name" value="DAK1/DegV-like"/>
    <property type="match status" value="1"/>
</dbReference>
<dbReference type="Pfam" id="PF02645">
    <property type="entry name" value="DegV"/>
    <property type="match status" value="1"/>
</dbReference>
<dbReference type="PROSITE" id="PS51480">
    <property type="entry name" value="DHAL"/>
    <property type="match status" value="1"/>
</dbReference>
<name>A0AA45HIT9_9BACT</name>
<keyword evidence="4" id="KW-1185">Reference proteome</keyword>
<accession>A0AA45HIT9</accession>
<dbReference type="RefSeq" id="WP_206050536.1">
    <property type="nucleotide sequence ID" value="NZ_QGGI01000007.1"/>
</dbReference>
<dbReference type="InterPro" id="IPR004007">
    <property type="entry name" value="DhaL_dom"/>
</dbReference>
<evidence type="ECO:0000259" key="2">
    <source>
        <dbReference type="PROSITE" id="PS51480"/>
    </source>
</evidence>